<keyword evidence="3" id="KW-1185">Reference proteome</keyword>
<evidence type="ECO:0000313" key="2">
    <source>
        <dbReference type="EMBL" id="GJM91626.1"/>
    </source>
</evidence>
<evidence type="ECO:0000256" key="1">
    <source>
        <dbReference type="SAM" id="MobiDB-lite"/>
    </source>
</evidence>
<name>A0AAV5BZI6_ELECO</name>
<accession>A0AAV5BZI6</accession>
<dbReference type="PANTHER" id="PTHR33170">
    <property type="entry name" value="DUF4283 DOMAIN-CONTAINING PROTEIN-RELATED"/>
    <property type="match status" value="1"/>
</dbReference>
<dbReference type="Proteomes" id="UP001054889">
    <property type="component" value="Unassembled WGS sequence"/>
</dbReference>
<dbReference type="PANTHER" id="PTHR33170:SF50">
    <property type="entry name" value="DUF4283 DOMAIN-CONTAINING PROTEIN"/>
    <property type="match status" value="1"/>
</dbReference>
<feature type="compositionally biased region" description="Basic and acidic residues" evidence="1">
    <location>
        <begin position="123"/>
        <end position="133"/>
    </location>
</feature>
<proteinExistence type="predicted"/>
<reference evidence="2" key="2">
    <citation type="submission" date="2021-12" db="EMBL/GenBank/DDBJ databases">
        <title>Resequencing data analysis of finger millet.</title>
        <authorList>
            <person name="Hatakeyama M."/>
            <person name="Aluri S."/>
            <person name="Balachadran M.T."/>
            <person name="Sivarajan S.R."/>
            <person name="Poveda L."/>
            <person name="Shimizu-Inatsugi R."/>
            <person name="Schlapbach R."/>
            <person name="Sreeman S.M."/>
            <person name="Shimizu K.K."/>
        </authorList>
    </citation>
    <scope>NUCLEOTIDE SEQUENCE</scope>
</reference>
<organism evidence="2 3">
    <name type="scientific">Eleusine coracana subsp. coracana</name>
    <dbReference type="NCBI Taxonomy" id="191504"/>
    <lineage>
        <taxon>Eukaryota</taxon>
        <taxon>Viridiplantae</taxon>
        <taxon>Streptophyta</taxon>
        <taxon>Embryophyta</taxon>
        <taxon>Tracheophyta</taxon>
        <taxon>Spermatophyta</taxon>
        <taxon>Magnoliopsida</taxon>
        <taxon>Liliopsida</taxon>
        <taxon>Poales</taxon>
        <taxon>Poaceae</taxon>
        <taxon>PACMAD clade</taxon>
        <taxon>Chloridoideae</taxon>
        <taxon>Cynodonteae</taxon>
        <taxon>Eleusininae</taxon>
        <taxon>Eleusine</taxon>
    </lineage>
</organism>
<evidence type="ECO:0008006" key="4">
    <source>
        <dbReference type="Google" id="ProtNLM"/>
    </source>
</evidence>
<sequence length="184" mass="20886">MIFQEWNNKIEPRRYLEKAWINVYGVPYEIRSYLSLWVVGTILGATLKVDMKYTRKMEVVRILVGVMDVNNIPDTTDIADGANLDDDDLLDNLGAADESANRDTDMMQNDAPTDDKDQDDTPPIEKKQDDTHPSEQNTQVEGDERIKRMVNEVIDKAAFDLINKITAEVAAKKDYSDGNSIVFL</sequence>
<gene>
    <name evidence="2" type="primary">ga08021</name>
    <name evidence="2" type="ORF">PR202_ga08021</name>
</gene>
<dbReference type="EMBL" id="BQKI01000003">
    <property type="protein sequence ID" value="GJM91626.1"/>
    <property type="molecule type" value="Genomic_DNA"/>
</dbReference>
<feature type="region of interest" description="Disordered" evidence="1">
    <location>
        <begin position="90"/>
        <end position="145"/>
    </location>
</feature>
<evidence type="ECO:0000313" key="3">
    <source>
        <dbReference type="Proteomes" id="UP001054889"/>
    </source>
</evidence>
<protein>
    <recommendedName>
        <fullName evidence="4">DUF4283 domain-containing protein</fullName>
    </recommendedName>
</protein>
<reference evidence="2" key="1">
    <citation type="journal article" date="2018" name="DNA Res.">
        <title>Multiple hybrid de novo genome assembly of finger millet, an orphan allotetraploid crop.</title>
        <authorList>
            <person name="Hatakeyama M."/>
            <person name="Aluri S."/>
            <person name="Balachadran M.T."/>
            <person name="Sivarajan S.R."/>
            <person name="Patrignani A."/>
            <person name="Gruter S."/>
            <person name="Poveda L."/>
            <person name="Shimizu-Inatsugi R."/>
            <person name="Baeten J."/>
            <person name="Francoijs K.J."/>
            <person name="Nataraja K.N."/>
            <person name="Reddy Y.A.N."/>
            <person name="Phadnis S."/>
            <person name="Ravikumar R.L."/>
            <person name="Schlapbach R."/>
            <person name="Sreeman S.M."/>
            <person name="Shimizu K.K."/>
        </authorList>
    </citation>
    <scope>NUCLEOTIDE SEQUENCE</scope>
</reference>
<comment type="caution">
    <text evidence="2">The sequence shown here is derived from an EMBL/GenBank/DDBJ whole genome shotgun (WGS) entry which is preliminary data.</text>
</comment>
<dbReference type="AlphaFoldDB" id="A0AAV5BZI6"/>